<evidence type="ECO:0000313" key="2">
    <source>
        <dbReference type="EMBL" id="APW66307.1"/>
    </source>
</evidence>
<dbReference type="OrthoDB" id="5349277at2"/>
<proteinExistence type="predicted"/>
<name>A0A1P8KP25_9BACT</name>
<feature type="transmembrane region" description="Helical" evidence="1">
    <location>
        <begin position="166"/>
        <end position="184"/>
    </location>
</feature>
<organism evidence="2 3">
    <name type="scientific">Poseidonibacter parvus</name>
    <dbReference type="NCBI Taxonomy" id="1850254"/>
    <lineage>
        <taxon>Bacteria</taxon>
        <taxon>Pseudomonadati</taxon>
        <taxon>Campylobacterota</taxon>
        <taxon>Epsilonproteobacteria</taxon>
        <taxon>Campylobacterales</taxon>
        <taxon>Arcobacteraceae</taxon>
        <taxon>Poseidonibacter</taxon>
    </lineage>
</organism>
<evidence type="ECO:0000313" key="3">
    <source>
        <dbReference type="Proteomes" id="UP000186074"/>
    </source>
</evidence>
<gene>
    <name evidence="2" type="ORF">LPB137_10840</name>
</gene>
<keyword evidence="1" id="KW-1133">Transmembrane helix</keyword>
<keyword evidence="1" id="KW-0472">Membrane</keyword>
<dbReference type="KEGG" id="alp:LPB137_10840"/>
<dbReference type="Proteomes" id="UP000186074">
    <property type="component" value="Chromosome"/>
</dbReference>
<dbReference type="STRING" id="1850254.LPB137_10840"/>
<keyword evidence="1" id="KW-0812">Transmembrane</keyword>
<protein>
    <submittedName>
        <fullName evidence="2">Uncharacterized protein</fullName>
    </submittedName>
</protein>
<sequence length="295" mass="35096">MENIAKDSDIRSIIIDVSQKILEKNIKKFVYTSLKLNNINYNSSNTIYCIFLEYSNQYQIFIFDNKFKYMIFELLHTKKEVSTEFTLYITKDSFVIFQKNKIYTYQKINQEYSQNELLKYINKNFNITIKNVVHLDDFEIEKIIEKNLISSNISNLKNINEKSKKVFLLYLSYIFVCIGASVGYKNYEELSYTKDIQKKQEIIKNEYLKTLKTLKFKPYEEEYNKLINTVSKYGLELISLNYTGTHMKIKVQSKDKNNIYLFLKYYQKNLVSNSISEVSSKKIFTSILNVKINSK</sequence>
<reference evidence="2 3" key="1">
    <citation type="submission" date="2017-01" db="EMBL/GenBank/DDBJ databases">
        <title>Genome sequencing of Arcobacter sp. LPB0137.</title>
        <authorList>
            <person name="Lee G.-W."/>
            <person name="Yi H."/>
        </authorList>
    </citation>
    <scope>NUCLEOTIDE SEQUENCE [LARGE SCALE GENOMIC DNA]</scope>
    <source>
        <strain evidence="2 3">LPB0137</strain>
    </source>
</reference>
<dbReference type="RefSeq" id="WP_076087926.1">
    <property type="nucleotide sequence ID" value="NZ_CP019070.1"/>
</dbReference>
<dbReference type="EMBL" id="CP019070">
    <property type="protein sequence ID" value="APW66307.1"/>
    <property type="molecule type" value="Genomic_DNA"/>
</dbReference>
<evidence type="ECO:0000256" key="1">
    <source>
        <dbReference type="SAM" id="Phobius"/>
    </source>
</evidence>
<dbReference type="AlphaFoldDB" id="A0A1P8KP25"/>
<accession>A0A1P8KP25</accession>
<keyword evidence="3" id="KW-1185">Reference proteome</keyword>